<evidence type="ECO:0000313" key="3">
    <source>
        <dbReference type="Proteomes" id="UP001642464"/>
    </source>
</evidence>
<keyword evidence="3" id="KW-1185">Reference proteome</keyword>
<dbReference type="SMART" id="SM00800">
    <property type="entry name" value="uDENN"/>
    <property type="match status" value="1"/>
</dbReference>
<dbReference type="Pfam" id="PF02141">
    <property type="entry name" value="DENN"/>
    <property type="match status" value="1"/>
</dbReference>
<dbReference type="SMART" id="SM00799">
    <property type="entry name" value="DENN"/>
    <property type="match status" value="1"/>
</dbReference>
<dbReference type="InterPro" id="IPR005113">
    <property type="entry name" value="uDENN_dom"/>
</dbReference>
<proteinExistence type="predicted"/>
<dbReference type="Pfam" id="PF03456">
    <property type="entry name" value="uDENN"/>
    <property type="match status" value="1"/>
</dbReference>
<dbReference type="PROSITE" id="PS50211">
    <property type="entry name" value="DENN"/>
    <property type="match status" value="1"/>
</dbReference>
<comment type="caution">
    <text evidence="2">The sequence shown here is derived from an EMBL/GenBank/DDBJ whole genome shotgun (WGS) entry which is preliminary data.</text>
</comment>
<protein>
    <submittedName>
        <fullName evidence="2">DENN domain and WD repeat-containing protein SCD1 (Protein STOMATAL CYTOKINESIS DEFECTIVE 1)</fullName>
    </submittedName>
</protein>
<dbReference type="EMBL" id="CAXAMM010014736">
    <property type="protein sequence ID" value="CAK9034540.1"/>
    <property type="molecule type" value="Genomic_DNA"/>
</dbReference>
<organism evidence="2 3">
    <name type="scientific">Durusdinium trenchii</name>
    <dbReference type="NCBI Taxonomy" id="1381693"/>
    <lineage>
        <taxon>Eukaryota</taxon>
        <taxon>Sar</taxon>
        <taxon>Alveolata</taxon>
        <taxon>Dinophyceae</taxon>
        <taxon>Suessiales</taxon>
        <taxon>Symbiodiniaceae</taxon>
        <taxon>Durusdinium</taxon>
    </lineage>
</organism>
<dbReference type="PANTHER" id="PTHR12296">
    <property type="entry name" value="DENN DOMAIN-CONTAINING PROTEIN 4"/>
    <property type="match status" value="1"/>
</dbReference>
<gene>
    <name evidence="2" type="ORF">SCF082_LOCUS20894</name>
</gene>
<reference evidence="2 3" key="1">
    <citation type="submission" date="2024-02" db="EMBL/GenBank/DDBJ databases">
        <authorList>
            <person name="Chen Y."/>
            <person name="Shah S."/>
            <person name="Dougan E. K."/>
            <person name="Thang M."/>
            <person name="Chan C."/>
        </authorList>
    </citation>
    <scope>NUCLEOTIDE SEQUENCE [LARGE SCALE GENOMIC DNA]</scope>
</reference>
<evidence type="ECO:0000313" key="2">
    <source>
        <dbReference type="EMBL" id="CAK9034540.1"/>
    </source>
</evidence>
<accession>A0ABP0L5U9</accession>
<dbReference type="InterPro" id="IPR001194">
    <property type="entry name" value="cDENN_dom"/>
</dbReference>
<dbReference type="InterPro" id="IPR037516">
    <property type="entry name" value="Tripartite_DENN"/>
</dbReference>
<dbReference type="PANTHER" id="PTHR12296:SF21">
    <property type="entry name" value="DENN DOMAIN-CONTAINING PROTEIN 3"/>
    <property type="match status" value="1"/>
</dbReference>
<dbReference type="Gene3D" id="3.40.50.11500">
    <property type="match status" value="1"/>
</dbReference>
<name>A0ABP0L5U9_9DINO</name>
<sequence length="361" mass="40085">MAANTRLIRYLAVLGLEPLEPEALEAALKSEEGLKAVTLERFPQEDDDVPLSPVLSPLPDFCFKDGLRLEEHKPSPSPSFTSVVFTSSSGGRLHVACLMVHERMERSGGGYVYAPKALCLVSLFPCLELLRSLLSDLVLAARADQEMQRFTGEPCDPSERLVFRLVSQIFYELPLPPNRHTMVTLTAGLKEVTILDQEGFTRDFSFRPLVAFLSVNRLAQLFVLVLTERKVVLSSQQLSPALLAVILEALRALLFPLEWEHVYLPILPPSFRWALESPAPFLMGMAGKAPLASELAEDVVVFDLDTGKSIPDKIQAPAGHLQLQRLMERLTSNRKRLSMRCCLLSTLPSPHGTPRVDYGSL</sequence>
<feature type="domain" description="UDENN" evidence="1">
    <location>
        <begin position="20"/>
        <end position="361"/>
    </location>
</feature>
<dbReference type="InterPro" id="IPR043153">
    <property type="entry name" value="DENN_C"/>
</dbReference>
<dbReference type="Gene3D" id="3.30.450.200">
    <property type="match status" value="1"/>
</dbReference>
<evidence type="ECO:0000259" key="1">
    <source>
        <dbReference type="PROSITE" id="PS50211"/>
    </source>
</evidence>
<dbReference type="Proteomes" id="UP001642464">
    <property type="component" value="Unassembled WGS sequence"/>
</dbReference>
<dbReference type="InterPro" id="IPR051696">
    <property type="entry name" value="DENN_Domain_GEFs"/>
</dbReference>